<gene>
    <name evidence="4" type="primary">ureD</name>
    <name evidence="5" type="ORF">A1507_15485</name>
</gene>
<evidence type="ECO:0000313" key="6">
    <source>
        <dbReference type="Proteomes" id="UP000077857"/>
    </source>
</evidence>
<reference evidence="5 6" key="1">
    <citation type="submission" date="2016-03" db="EMBL/GenBank/DDBJ databases">
        <authorList>
            <person name="Ploux O."/>
        </authorList>
    </citation>
    <scope>NUCLEOTIDE SEQUENCE [LARGE SCALE GENOMIC DNA]</scope>
    <source>
        <strain evidence="5 6">R-45378</strain>
    </source>
</reference>
<keyword evidence="2 4" id="KW-0996">Nickel insertion</keyword>
<comment type="subcellular location">
    <subcellularLocation>
        <location evidence="4">Cytoplasm</location>
    </subcellularLocation>
</comment>
<keyword evidence="4" id="KW-0963">Cytoplasm</keyword>
<dbReference type="GO" id="GO:0005737">
    <property type="term" value="C:cytoplasm"/>
    <property type="evidence" value="ECO:0007669"/>
    <property type="project" value="UniProtKB-SubCell"/>
</dbReference>
<protein>
    <recommendedName>
        <fullName evidence="4">Urease accessory protein UreD</fullName>
    </recommendedName>
</protein>
<evidence type="ECO:0000256" key="4">
    <source>
        <dbReference type="HAMAP-Rule" id="MF_01384"/>
    </source>
</evidence>
<dbReference type="PANTHER" id="PTHR33643:SF1">
    <property type="entry name" value="UREASE ACCESSORY PROTEIN D"/>
    <property type="match status" value="1"/>
</dbReference>
<dbReference type="EMBL" id="LUUJ01000091">
    <property type="protein sequence ID" value="OAI14289.1"/>
    <property type="molecule type" value="Genomic_DNA"/>
</dbReference>
<accession>A0A177NAR5</accession>
<dbReference type="Pfam" id="PF01774">
    <property type="entry name" value="UreD"/>
    <property type="match status" value="1"/>
</dbReference>
<dbReference type="OrthoDB" id="9798842at2"/>
<dbReference type="InterPro" id="IPR002669">
    <property type="entry name" value="UreD"/>
</dbReference>
<comment type="caution">
    <text evidence="5">The sequence shown here is derived from an EMBL/GenBank/DDBJ whole genome shotgun (WGS) entry which is preliminary data.</text>
</comment>
<evidence type="ECO:0000256" key="1">
    <source>
        <dbReference type="ARBA" id="ARBA00007177"/>
    </source>
</evidence>
<dbReference type="RefSeq" id="WP_064041148.1">
    <property type="nucleotide sequence ID" value="NZ_LUUJ01000091.1"/>
</dbReference>
<dbReference type="Proteomes" id="UP000077857">
    <property type="component" value="Unassembled WGS sequence"/>
</dbReference>
<organism evidence="5 6">
    <name type="scientific">Methylomonas koyamae</name>
    <dbReference type="NCBI Taxonomy" id="702114"/>
    <lineage>
        <taxon>Bacteria</taxon>
        <taxon>Pseudomonadati</taxon>
        <taxon>Pseudomonadota</taxon>
        <taxon>Gammaproteobacteria</taxon>
        <taxon>Methylococcales</taxon>
        <taxon>Methylococcaceae</taxon>
        <taxon>Methylomonas</taxon>
    </lineage>
</organism>
<name>A0A177NAR5_9GAMM</name>
<dbReference type="PANTHER" id="PTHR33643">
    <property type="entry name" value="UREASE ACCESSORY PROTEIN D"/>
    <property type="match status" value="1"/>
</dbReference>
<keyword evidence="3 4" id="KW-0143">Chaperone</keyword>
<comment type="subunit">
    <text evidence="4">UreD, UreF and UreG form a complex that acts as a GTP-hydrolysis-dependent molecular chaperone, activating the urease apoprotein by helping to assemble the nickel containing metallocenter of UreC. The UreE protein probably delivers the nickel.</text>
</comment>
<comment type="similarity">
    <text evidence="1 4">Belongs to the UreD family.</text>
</comment>
<comment type="function">
    <text evidence="4">Required for maturation of urease via the functional incorporation of the urease nickel metallocenter.</text>
</comment>
<dbReference type="AlphaFoldDB" id="A0A177NAR5"/>
<evidence type="ECO:0000256" key="2">
    <source>
        <dbReference type="ARBA" id="ARBA00022988"/>
    </source>
</evidence>
<evidence type="ECO:0000313" key="5">
    <source>
        <dbReference type="EMBL" id="OAI14289.1"/>
    </source>
</evidence>
<dbReference type="HAMAP" id="MF_01384">
    <property type="entry name" value="UreD"/>
    <property type="match status" value="1"/>
</dbReference>
<evidence type="ECO:0000256" key="3">
    <source>
        <dbReference type="ARBA" id="ARBA00023186"/>
    </source>
</evidence>
<dbReference type="GO" id="GO:0016151">
    <property type="term" value="F:nickel cation binding"/>
    <property type="evidence" value="ECO:0007669"/>
    <property type="project" value="UniProtKB-UniRule"/>
</dbReference>
<sequence>MPANCAALTHPATSTDTMAWEAELTLEFAPRGDKTALVRRQHRGPLTVQRPFYPEGEVCHVYLLHPPGGVVAGDRLTINANAETAAQALITTPAAGKFYRSGGGEAQQTVNLMIADGASLEWLPQETIVYDGARLSANMRVDLAEQSRFIGWEITALGRPAAGEGFSDGHAELNWRIQRGGRLFYLERQHLDAQAFQARWGLAGNSACGTMFVYPATSLHLEAVQELIGDEPNRGVTLIEGLLICRALDERADVLKGYFEKVWGLVRRDVVGKEVCLPRIWAT</sequence>
<proteinExistence type="inferred from homology"/>